<evidence type="ECO:0000259" key="12">
    <source>
        <dbReference type="Pfam" id="PF13793"/>
    </source>
</evidence>
<evidence type="ECO:0000256" key="6">
    <source>
        <dbReference type="ARBA" id="ARBA00022777"/>
    </source>
</evidence>
<dbReference type="InterPro" id="IPR029057">
    <property type="entry name" value="PRTase-like"/>
</dbReference>
<dbReference type="Pfam" id="PF13793">
    <property type="entry name" value="Pribosyltran_N"/>
    <property type="match status" value="1"/>
</dbReference>
<dbReference type="GO" id="GO:0005737">
    <property type="term" value="C:cytoplasm"/>
    <property type="evidence" value="ECO:0007669"/>
    <property type="project" value="TreeGrafter"/>
</dbReference>
<evidence type="ECO:0000256" key="3">
    <source>
        <dbReference type="ARBA" id="ARBA00022723"/>
    </source>
</evidence>
<evidence type="ECO:0000256" key="9">
    <source>
        <dbReference type="ARBA" id="ARBA00049535"/>
    </source>
</evidence>
<dbReference type="eggNOG" id="COG0462">
    <property type="taxonomic scope" value="Bacteria"/>
</dbReference>
<gene>
    <name evidence="13" type="ORF">P618_200062</name>
</gene>
<accession>W6TFG3</accession>
<sequence length="297" mass="33194">MTKIICGTNCKKIAYSLSACLNIECVEAIVTRFADQELRVQLPYCLYEEDVIIVQSTCNPANDHLIELLLLIDAVRRAGSRRVVSIIPYFGYSRQDRPVYEWGPISARLVATMLEAAGADHLITLDLHSKQVEGFFKIGVQNVDLSKFFALHLKNFQEIVVVSPDVGGLVRARKLAEILKADLAIINKTRNNHNFCEMSTIVGNVFEKNCLIIDDIIDTGETLCKAAFLLKQHNAKSVQVVASHAVLSFQAKQKLIEAPIDTIFVTNSISQNLNHERFTVLDITPILAETVKILMRL</sequence>
<dbReference type="PANTHER" id="PTHR10210">
    <property type="entry name" value="RIBOSE-PHOSPHATE DIPHOSPHOKINASE FAMILY MEMBER"/>
    <property type="match status" value="1"/>
</dbReference>
<feature type="domain" description="Phosphoribosyltransferase" evidence="11">
    <location>
        <begin position="154"/>
        <end position="264"/>
    </location>
</feature>
<keyword evidence="7" id="KW-0067">ATP-binding</keyword>
<keyword evidence="14" id="KW-1185">Reference proteome</keyword>
<comment type="similarity">
    <text evidence="10">Belongs to the ribose-phosphate pyrophosphokinase family.</text>
</comment>
<keyword evidence="4 10" id="KW-0545">Nucleotide biosynthesis</keyword>
<evidence type="ECO:0000256" key="2">
    <source>
        <dbReference type="ARBA" id="ARBA00022679"/>
    </source>
</evidence>
<evidence type="ECO:0000256" key="5">
    <source>
        <dbReference type="ARBA" id="ARBA00022741"/>
    </source>
</evidence>
<evidence type="ECO:0000259" key="11">
    <source>
        <dbReference type="Pfam" id="PF00156"/>
    </source>
</evidence>
<dbReference type="NCBIfam" id="NF002320">
    <property type="entry name" value="PRK01259.1"/>
    <property type="match status" value="1"/>
</dbReference>
<dbReference type="PANTHER" id="PTHR10210:SF32">
    <property type="entry name" value="RIBOSE-PHOSPHATE PYROPHOSPHOKINASE 2"/>
    <property type="match status" value="1"/>
</dbReference>
<comment type="catalytic activity">
    <reaction evidence="9">
        <text>D-ribose 5-phosphate + ATP = 5-phospho-alpha-D-ribose 1-diphosphate + AMP + H(+)</text>
        <dbReference type="Rhea" id="RHEA:15609"/>
        <dbReference type="ChEBI" id="CHEBI:15378"/>
        <dbReference type="ChEBI" id="CHEBI:30616"/>
        <dbReference type="ChEBI" id="CHEBI:58017"/>
        <dbReference type="ChEBI" id="CHEBI:78346"/>
        <dbReference type="ChEBI" id="CHEBI:456215"/>
        <dbReference type="EC" id="2.7.6.1"/>
    </reaction>
</comment>
<dbReference type="OrthoDB" id="9777067at2"/>
<organism evidence="13 14">
    <name type="scientific">Holospora obtusa F1</name>
    <dbReference type="NCBI Taxonomy" id="1399147"/>
    <lineage>
        <taxon>Bacteria</taxon>
        <taxon>Pseudomonadati</taxon>
        <taxon>Pseudomonadota</taxon>
        <taxon>Alphaproteobacteria</taxon>
        <taxon>Holosporales</taxon>
        <taxon>Holosporaceae</taxon>
        <taxon>Holospora</taxon>
    </lineage>
</organism>
<dbReference type="Proteomes" id="UP000019112">
    <property type="component" value="Unassembled WGS sequence"/>
</dbReference>
<evidence type="ECO:0000256" key="1">
    <source>
        <dbReference type="ARBA" id="ARBA00013247"/>
    </source>
</evidence>
<dbReference type="FunFam" id="3.40.50.2020:FF:000007">
    <property type="entry name" value="Ribose-phosphate pyrophosphokinase"/>
    <property type="match status" value="1"/>
</dbReference>
<keyword evidence="2" id="KW-0808">Transferase</keyword>
<dbReference type="GO" id="GO:0006015">
    <property type="term" value="P:5-phosphoribose 1-diphosphate biosynthetic process"/>
    <property type="evidence" value="ECO:0007669"/>
    <property type="project" value="TreeGrafter"/>
</dbReference>
<dbReference type="GO" id="GO:0000287">
    <property type="term" value="F:magnesium ion binding"/>
    <property type="evidence" value="ECO:0007669"/>
    <property type="project" value="InterPro"/>
</dbReference>
<dbReference type="RefSeq" id="WP_021827961.1">
    <property type="nucleotide sequence ID" value="NZ_AWTR02000006.1"/>
</dbReference>
<keyword evidence="3" id="KW-0479">Metal-binding</keyword>
<dbReference type="GO" id="GO:0006164">
    <property type="term" value="P:purine nucleotide biosynthetic process"/>
    <property type="evidence" value="ECO:0007669"/>
    <property type="project" value="TreeGrafter"/>
</dbReference>
<dbReference type="InterPro" id="IPR005946">
    <property type="entry name" value="Rib-P_diPkinase"/>
</dbReference>
<evidence type="ECO:0000256" key="10">
    <source>
        <dbReference type="RuleBase" id="RU004324"/>
    </source>
</evidence>
<dbReference type="InterPro" id="IPR000836">
    <property type="entry name" value="PRTase_dom"/>
</dbReference>
<dbReference type="GO" id="GO:0004749">
    <property type="term" value="F:ribose phosphate diphosphokinase activity"/>
    <property type="evidence" value="ECO:0007669"/>
    <property type="project" value="UniProtKB-EC"/>
</dbReference>
<protein>
    <recommendedName>
        <fullName evidence="1">ribose-phosphate diphosphokinase</fullName>
        <ecNumber evidence="1">2.7.6.1</ecNumber>
    </recommendedName>
</protein>
<evidence type="ECO:0000256" key="7">
    <source>
        <dbReference type="ARBA" id="ARBA00022840"/>
    </source>
</evidence>
<evidence type="ECO:0000313" key="13">
    <source>
        <dbReference type="EMBL" id="ETZ07751.1"/>
    </source>
</evidence>
<dbReference type="Gene3D" id="3.40.50.2020">
    <property type="match status" value="2"/>
</dbReference>
<dbReference type="Pfam" id="PF00156">
    <property type="entry name" value="Pribosyltran"/>
    <property type="match status" value="1"/>
</dbReference>
<dbReference type="STRING" id="1399147.P618_200062"/>
<feature type="domain" description="Ribose-phosphate pyrophosphokinase N-terminal" evidence="12">
    <location>
        <begin position="3"/>
        <end position="118"/>
    </location>
</feature>
<keyword evidence="8" id="KW-0460">Magnesium</keyword>
<evidence type="ECO:0000256" key="4">
    <source>
        <dbReference type="ARBA" id="ARBA00022727"/>
    </source>
</evidence>
<dbReference type="SMART" id="SM01400">
    <property type="entry name" value="Pribosyltran_N"/>
    <property type="match status" value="1"/>
</dbReference>
<dbReference type="EC" id="2.7.6.1" evidence="1"/>
<dbReference type="GO" id="GO:0005524">
    <property type="term" value="F:ATP binding"/>
    <property type="evidence" value="ECO:0007669"/>
    <property type="project" value="UniProtKB-KW"/>
</dbReference>
<name>W6TFG3_HOLOB</name>
<evidence type="ECO:0000313" key="14">
    <source>
        <dbReference type="Proteomes" id="UP000019112"/>
    </source>
</evidence>
<dbReference type="GO" id="GO:0002189">
    <property type="term" value="C:ribose phosphate diphosphokinase complex"/>
    <property type="evidence" value="ECO:0007669"/>
    <property type="project" value="TreeGrafter"/>
</dbReference>
<proteinExistence type="inferred from homology"/>
<dbReference type="NCBIfam" id="TIGR01251">
    <property type="entry name" value="ribP_PPkin"/>
    <property type="match status" value="1"/>
</dbReference>
<dbReference type="InterPro" id="IPR029099">
    <property type="entry name" value="Pribosyltran_N"/>
</dbReference>
<evidence type="ECO:0000256" key="8">
    <source>
        <dbReference type="ARBA" id="ARBA00022842"/>
    </source>
</evidence>
<keyword evidence="6" id="KW-0418">Kinase</keyword>
<dbReference type="CDD" id="cd06223">
    <property type="entry name" value="PRTases_typeI"/>
    <property type="match status" value="1"/>
</dbReference>
<dbReference type="GO" id="GO:0016301">
    <property type="term" value="F:kinase activity"/>
    <property type="evidence" value="ECO:0007669"/>
    <property type="project" value="UniProtKB-KW"/>
</dbReference>
<dbReference type="SUPFAM" id="SSF53271">
    <property type="entry name" value="PRTase-like"/>
    <property type="match status" value="1"/>
</dbReference>
<keyword evidence="5" id="KW-0547">Nucleotide-binding</keyword>
<dbReference type="AlphaFoldDB" id="W6TFG3"/>
<reference evidence="13 14" key="1">
    <citation type="journal article" date="2014" name="FEMS Microbiol. Lett.">
        <title>Draft genome sequences of three Holospora species (Holospora obtusa, Holospora undulata, and Holospora elegans), endonuclear symbiotic bacteria of the ciliate Paramecium caudatum.</title>
        <authorList>
            <person name="Dohra H."/>
            <person name="Tanaka K."/>
            <person name="Suzuki T."/>
            <person name="Fujishima M."/>
            <person name="Suzuki H."/>
        </authorList>
    </citation>
    <scope>NUCLEOTIDE SEQUENCE [LARGE SCALE GENOMIC DNA]</scope>
    <source>
        <strain evidence="13 14">F1</strain>
    </source>
</reference>
<dbReference type="EMBL" id="AWTR02000006">
    <property type="protein sequence ID" value="ETZ07751.1"/>
    <property type="molecule type" value="Genomic_DNA"/>
</dbReference>
<comment type="caution">
    <text evidence="13">The sequence shown here is derived from an EMBL/GenBank/DDBJ whole genome shotgun (WGS) entry which is preliminary data.</text>
</comment>